<dbReference type="Proteomes" id="UP000031623">
    <property type="component" value="Chromosome"/>
</dbReference>
<dbReference type="STRING" id="40754.THII_2943"/>
<reference evidence="1 2" key="1">
    <citation type="journal article" date="2014" name="ISME J.">
        <title>Ecophysiology of Thioploca ingrica as revealed by the complete genome sequence supplemented with proteomic evidence.</title>
        <authorList>
            <person name="Kojima H."/>
            <person name="Ogura Y."/>
            <person name="Yamamoto N."/>
            <person name="Togashi T."/>
            <person name="Mori H."/>
            <person name="Watanabe T."/>
            <person name="Nemoto F."/>
            <person name="Kurokawa K."/>
            <person name="Hayashi T."/>
            <person name="Fukui M."/>
        </authorList>
    </citation>
    <scope>NUCLEOTIDE SEQUENCE [LARGE SCALE GENOMIC DNA]</scope>
</reference>
<dbReference type="PANTHER" id="PTHR38753:SF1">
    <property type="entry name" value="SLR1441 PROTEIN"/>
    <property type="match status" value="1"/>
</dbReference>
<organism evidence="1 2">
    <name type="scientific">Thioploca ingrica</name>
    <dbReference type="NCBI Taxonomy" id="40754"/>
    <lineage>
        <taxon>Bacteria</taxon>
        <taxon>Pseudomonadati</taxon>
        <taxon>Pseudomonadota</taxon>
        <taxon>Gammaproteobacteria</taxon>
        <taxon>Thiotrichales</taxon>
        <taxon>Thiotrichaceae</taxon>
        <taxon>Thioploca</taxon>
    </lineage>
</organism>
<evidence type="ECO:0000313" key="1">
    <source>
        <dbReference type="EMBL" id="BAP57240.1"/>
    </source>
</evidence>
<gene>
    <name evidence="1" type="ORF">THII_2943</name>
</gene>
<protein>
    <recommendedName>
        <fullName evidence="3">Chordopoxvirus fusion protein</fullName>
    </recommendedName>
</protein>
<evidence type="ECO:0000313" key="2">
    <source>
        <dbReference type="Proteomes" id="UP000031623"/>
    </source>
</evidence>
<dbReference type="OrthoDB" id="9784940at2"/>
<proteinExistence type="predicted"/>
<dbReference type="EMBL" id="AP014633">
    <property type="protein sequence ID" value="BAP57240.1"/>
    <property type="molecule type" value="Genomic_DNA"/>
</dbReference>
<dbReference type="PANTHER" id="PTHR38753">
    <property type="entry name" value="SLR1441 PROTEIN"/>
    <property type="match status" value="1"/>
</dbReference>
<evidence type="ECO:0008006" key="3">
    <source>
        <dbReference type="Google" id="ProtNLM"/>
    </source>
</evidence>
<dbReference type="HOGENOM" id="CLU_086284_0_0_6"/>
<accession>A0A090AP26</accession>
<dbReference type="AlphaFoldDB" id="A0A090AP26"/>
<name>A0A090AP26_9GAMM</name>
<dbReference type="KEGG" id="tig:THII_2943"/>
<sequence>MSSTTYFEHKLSQAFEPKQAKLLAETLVEAYDELVKSKDFNELKSIVREIAEAQKGLTIAQQHTEQRMEELTVAQQRTEQRMEELTVAQQRTEQSLIELIKEHKETRKQVGGLATTVGYSLENKAYKVLPQLLQRDFGLIVQGRLKRGYLKDNQGKELEVNIIGQALQEGKIVTIIGESKSQLSKPKIDEFIRKRLQRFEGVIPECFPILITHMISNSGVEEYAKNKGIAVYYSYDFE</sequence>
<keyword evidence="2" id="KW-1185">Reference proteome</keyword>